<keyword evidence="1" id="KW-0732">Signal</keyword>
<name>A0A933KYS3_9HYPH</name>
<gene>
    <name evidence="2" type="ORF">HY834_01130</name>
</gene>
<evidence type="ECO:0000256" key="1">
    <source>
        <dbReference type="SAM" id="SignalP"/>
    </source>
</evidence>
<dbReference type="Proteomes" id="UP000782610">
    <property type="component" value="Unassembled WGS sequence"/>
</dbReference>
<accession>A0A933KYS3</accession>
<feature type="signal peptide" evidence="1">
    <location>
        <begin position="1"/>
        <end position="24"/>
    </location>
</feature>
<evidence type="ECO:0000313" key="2">
    <source>
        <dbReference type="EMBL" id="MBI4920326.1"/>
    </source>
</evidence>
<keyword evidence="2" id="KW-0121">Carboxypeptidase</keyword>
<dbReference type="GO" id="GO:0004180">
    <property type="term" value="F:carboxypeptidase activity"/>
    <property type="evidence" value="ECO:0007669"/>
    <property type="project" value="UniProtKB-KW"/>
</dbReference>
<dbReference type="EMBL" id="JACRAF010000004">
    <property type="protein sequence ID" value="MBI4920326.1"/>
    <property type="molecule type" value="Genomic_DNA"/>
</dbReference>
<dbReference type="PROSITE" id="PS51257">
    <property type="entry name" value="PROKAR_LIPOPROTEIN"/>
    <property type="match status" value="1"/>
</dbReference>
<organism evidence="2 3">
    <name type="scientific">Devosia nanyangense</name>
    <dbReference type="NCBI Taxonomy" id="1228055"/>
    <lineage>
        <taxon>Bacteria</taxon>
        <taxon>Pseudomonadati</taxon>
        <taxon>Pseudomonadota</taxon>
        <taxon>Alphaproteobacteria</taxon>
        <taxon>Hyphomicrobiales</taxon>
        <taxon>Devosiaceae</taxon>
        <taxon>Devosia</taxon>
    </lineage>
</organism>
<proteinExistence type="predicted"/>
<dbReference type="AlphaFoldDB" id="A0A933KYS3"/>
<comment type="caution">
    <text evidence="2">The sequence shown here is derived from an EMBL/GenBank/DDBJ whole genome shotgun (WGS) entry which is preliminary data.</text>
</comment>
<feature type="chain" id="PRO_5037405184" evidence="1">
    <location>
        <begin position="25"/>
        <end position="172"/>
    </location>
</feature>
<keyword evidence="2" id="KW-0378">Hydrolase</keyword>
<protein>
    <submittedName>
        <fullName evidence="2">Carboxypeptidase regulatory-like domain-containing protein</fullName>
    </submittedName>
</protein>
<evidence type="ECO:0000313" key="3">
    <source>
        <dbReference type="Proteomes" id="UP000782610"/>
    </source>
</evidence>
<keyword evidence="2" id="KW-0645">Protease</keyword>
<reference evidence="2" key="1">
    <citation type="submission" date="2020-07" db="EMBL/GenBank/DDBJ databases">
        <title>Huge and variable diversity of episymbiotic CPR bacteria and DPANN archaea in groundwater ecosystems.</title>
        <authorList>
            <person name="He C.Y."/>
            <person name="Keren R."/>
            <person name="Whittaker M."/>
            <person name="Farag I.F."/>
            <person name="Doudna J."/>
            <person name="Cate J.H.D."/>
            <person name="Banfield J.F."/>
        </authorList>
    </citation>
    <scope>NUCLEOTIDE SEQUENCE</scope>
    <source>
        <strain evidence="2">NC_groundwater_1586_Pr3_B-0.1um_66_15</strain>
    </source>
</reference>
<dbReference type="SUPFAM" id="SSF117074">
    <property type="entry name" value="Hypothetical protein PA1324"/>
    <property type="match status" value="1"/>
</dbReference>
<sequence length="172" mass="18546">MASWVRVFCAAAAVLFLLAVGGCATVGAPAVMAARFDPAEAAYVLAPGKAHVRGQAFVRQNNGKLLRATGTDVFLIPRTAYADERIAALYGERRQLRTGARLPDSDPLYDHYMRKTIASSGGSFDFDGVADGDYYVVAMIHLPAESVFLQFPILEQVTVKGGKSVKLVMRGY</sequence>